<dbReference type="KEGG" id="shx:MS3_00009441"/>
<protein>
    <submittedName>
        <fullName evidence="8">TLC domain-containing protein 1</fullName>
    </submittedName>
</protein>
<organism evidence="8 9">
    <name type="scientific">Schistosoma haematobium</name>
    <name type="common">Blood fluke</name>
    <dbReference type="NCBI Taxonomy" id="6185"/>
    <lineage>
        <taxon>Eukaryota</taxon>
        <taxon>Metazoa</taxon>
        <taxon>Spiralia</taxon>
        <taxon>Lophotrochozoa</taxon>
        <taxon>Platyhelminthes</taxon>
        <taxon>Trematoda</taxon>
        <taxon>Digenea</taxon>
        <taxon>Strigeidida</taxon>
        <taxon>Schistosomatoidea</taxon>
        <taxon>Schistosomatidae</taxon>
        <taxon>Schistosoma</taxon>
    </lineage>
</organism>
<reference evidence="8" key="4">
    <citation type="journal article" date="2022" name="PLoS Pathog.">
        <title>Chromosome-level genome of Schistosoma haematobium underpins genome-wide explorations of molecular variation.</title>
        <authorList>
            <person name="Stroehlein A.J."/>
            <person name="Korhonen P.K."/>
            <person name="Lee V.V."/>
            <person name="Ralph S.A."/>
            <person name="Mentink-Kane M."/>
            <person name="You H."/>
            <person name="McManus D.P."/>
            <person name="Tchuente L.T."/>
            <person name="Stothard J.R."/>
            <person name="Kaur P."/>
            <person name="Dudchenko O."/>
            <person name="Aiden E.L."/>
            <person name="Yang B."/>
            <person name="Yang H."/>
            <person name="Emery A.M."/>
            <person name="Webster B.L."/>
            <person name="Brindley P.J."/>
            <person name="Rollinson D."/>
            <person name="Chang B.C.H."/>
            <person name="Gasser R.B."/>
            <person name="Young N.D."/>
        </authorList>
    </citation>
    <scope>NUCLEOTIDE SEQUENCE</scope>
</reference>
<feature type="transmembrane region" description="Helical" evidence="6">
    <location>
        <begin position="79"/>
        <end position="99"/>
    </location>
</feature>
<dbReference type="GO" id="GO:0097035">
    <property type="term" value="P:regulation of membrane lipid distribution"/>
    <property type="evidence" value="ECO:0007669"/>
    <property type="project" value="TreeGrafter"/>
</dbReference>
<dbReference type="EMBL" id="AMPZ03000001">
    <property type="protein sequence ID" value="KAH9594939.1"/>
    <property type="molecule type" value="Genomic_DNA"/>
</dbReference>
<evidence type="ECO:0000256" key="3">
    <source>
        <dbReference type="ARBA" id="ARBA00022989"/>
    </source>
</evidence>
<dbReference type="InterPro" id="IPR006634">
    <property type="entry name" value="TLC-dom"/>
</dbReference>
<proteinExistence type="predicted"/>
<evidence type="ECO:0000313" key="9">
    <source>
        <dbReference type="Proteomes" id="UP000471633"/>
    </source>
</evidence>
<reference evidence="8" key="1">
    <citation type="journal article" date="2012" name="Nat. Genet.">
        <title>Whole-genome sequence of Schistosoma haematobium.</title>
        <authorList>
            <person name="Young N.D."/>
            <person name="Jex A.R."/>
            <person name="Li B."/>
            <person name="Liu S."/>
            <person name="Yang L."/>
            <person name="Xiong Z."/>
            <person name="Li Y."/>
            <person name="Cantacessi C."/>
            <person name="Hall R.S."/>
            <person name="Xu X."/>
            <person name="Chen F."/>
            <person name="Wu X."/>
            <person name="Zerlotini A."/>
            <person name="Oliveira G."/>
            <person name="Hofmann A."/>
            <person name="Zhang G."/>
            <person name="Fang X."/>
            <person name="Kang Y."/>
            <person name="Campbell B.E."/>
            <person name="Loukas A."/>
            <person name="Ranganathan S."/>
            <person name="Rollinson D."/>
            <person name="Rinaldi G."/>
            <person name="Brindley P.J."/>
            <person name="Yang H."/>
            <person name="Wang J."/>
            <person name="Wang J."/>
            <person name="Gasser R.B."/>
        </authorList>
    </citation>
    <scope>NUCLEOTIDE SEQUENCE</scope>
</reference>
<evidence type="ECO:0000256" key="5">
    <source>
        <dbReference type="PROSITE-ProRule" id="PRU00205"/>
    </source>
</evidence>
<feature type="domain" description="TLC" evidence="7">
    <location>
        <begin position="70"/>
        <end position="264"/>
    </location>
</feature>
<comment type="caution">
    <text evidence="8">The sequence shown here is derived from an EMBL/GenBank/DDBJ whole genome shotgun (WGS) entry which is preliminary data.</text>
</comment>
<feature type="transmembrane region" description="Helical" evidence="6">
    <location>
        <begin position="111"/>
        <end position="129"/>
    </location>
</feature>
<sequence>MKLSVHIINRRSSKRDQWSRQPMNWHGFLPSASAGRGAVCIALSMTFFSALDHVLRGINPPKTVVCKGSLAIWKWRNMMISWLHAVLIGTWDLLCFYYYPELMNDPVDHIVPFTYYLVAVSTGYFLYDFWDMFTQRQLFKMWELTLHHIAVLSAFLYNVLSVRYIAYTVIALLAEVNSIFLHTRKLMQMHKVPSVNMSYRFNAVLNLTTFAGCRGFALLRISYGMYMNPEKMTPFYTVLLGTSMFIMNLLNPVLFYILLRNDFLLPPRDEDLYIKKGMKVNCPPLESKISNGYSLSLEINGFPCDGIHKRNL</sequence>
<evidence type="ECO:0000256" key="1">
    <source>
        <dbReference type="ARBA" id="ARBA00004141"/>
    </source>
</evidence>
<dbReference type="SMART" id="SM00724">
    <property type="entry name" value="TLC"/>
    <property type="match status" value="1"/>
</dbReference>
<keyword evidence="2 5" id="KW-0812">Transmembrane</keyword>
<evidence type="ECO:0000313" key="8">
    <source>
        <dbReference type="EMBL" id="KAH9594939.1"/>
    </source>
</evidence>
<dbReference type="GO" id="GO:0071709">
    <property type="term" value="P:membrane assembly"/>
    <property type="evidence" value="ECO:0007669"/>
    <property type="project" value="TreeGrafter"/>
</dbReference>
<dbReference type="CTD" id="116238"/>
<evidence type="ECO:0000256" key="4">
    <source>
        <dbReference type="ARBA" id="ARBA00023136"/>
    </source>
</evidence>
<dbReference type="PANTHER" id="PTHR13439:SF4">
    <property type="entry name" value="TLC DOMAIN-CONTAINING PROTEIN"/>
    <property type="match status" value="1"/>
</dbReference>
<keyword evidence="3 6" id="KW-1133">Transmembrane helix</keyword>
<dbReference type="Pfam" id="PF03798">
    <property type="entry name" value="TRAM_LAG1_CLN8"/>
    <property type="match status" value="1"/>
</dbReference>
<dbReference type="PROSITE" id="PS50922">
    <property type="entry name" value="TLC"/>
    <property type="match status" value="1"/>
</dbReference>
<dbReference type="GeneID" id="24597026"/>
<gene>
    <name evidence="8" type="primary">TLCD1</name>
    <name evidence="8" type="ORF">MS3_00009441</name>
</gene>
<evidence type="ECO:0000256" key="2">
    <source>
        <dbReference type="ARBA" id="ARBA00022692"/>
    </source>
</evidence>
<dbReference type="Proteomes" id="UP000471633">
    <property type="component" value="Unassembled WGS sequence"/>
</dbReference>
<dbReference type="GO" id="GO:0055091">
    <property type="term" value="P:phospholipid homeostasis"/>
    <property type="evidence" value="ECO:0007669"/>
    <property type="project" value="TreeGrafter"/>
</dbReference>
<dbReference type="GO" id="GO:0005886">
    <property type="term" value="C:plasma membrane"/>
    <property type="evidence" value="ECO:0007669"/>
    <property type="project" value="TreeGrafter"/>
</dbReference>
<dbReference type="GO" id="GO:0007009">
    <property type="term" value="P:plasma membrane organization"/>
    <property type="evidence" value="ECO:0007669"/>
    <property type="project" value="TreeGrafter"/>
</dbReference>
<evidence type="ECO:0000256" key="6">
    <source>
        <dbReference type="SAM" id="Phobius"/>
    </source>
</evidence>
<feature type="transmembrane region" description="Helical" evidence="6">
    <location>
        <begin position="235"/>
        <end position="259"/>
    </location>
</feature>
<dbReference type="InterPro" id="IPR050846">
    <property type="entry name" value="TLCD"/>
</dbReference>
<evidence type="ECO:0000259" key="7">
    <source>
        <dbReference type="PROSITE" id="PS50922"/>
    </source>
</evidence>
<name>A0A922LWC2_SCHHA</name>
<dbReference type="AlphaFoldDB" id="A0A922LWC2"/>
<dbReference type="RefSeq" id="XP_051073966.1">
    <property type="nucleotide sequence ID" value="XM_051217811.1"/>
</dbReference>
<reference evidence="8" key="3">
    <citation type="submission" date="2021-06" db="EMBL/GenBank/DDBJ databases">
        <title>Chromosome-level genome assembly for S. haematobium.</title>
        <authorList>
            <person name="Stroehlein A.J."/>
        </authorList>
    </citation>
    <scope>NUCLEOTIDE SEQUENCE</scope>
</reference>
<feature type="transmembrane region" description="Helical" evidence="6">
    <location>
        <begin position="164"/>
        <end position="182"/>
    </location>
</feature>
<dbReference type="OrthoDB" id="10266980at2759"/>
<keyword evidence="9" id="KW-1185">Reference proteome</keyword>
<feature type="transmembrane region" description="Helical" evidence="6">
    <location>
        <begin position="203"/>
        <end position="223"/>
    </location>
</feature>
<accession>A0A922LWC2</accession>
<comment type="subcellular location">
    <subcellularLocation>
        <location evidence="1">Membrane</location>
        <topology evidence="1">Multi-pass membrane protein</topology>
    </subcellularLocation>
</comment>
<keyword evidence="4 5" id="KW-0472">Membrane</keyword>
<reference evidence="8" key="2">
    <citation type="journal article" date="2019" name="Gigascience">
        <title>High-quality Schistosoma haematobium genome achieved by single-molecule and long-range sequencing.</title>
        <authorList>
            <person name="Stroehlein A.J."/>
            <person name="Korhonen P.K."/>
            <person name="Chong T.M."/>
            <person name="Lim Y.L."/>
            <person name="Chan K.G."/>
            <person name="Webster B."/>
            <person name="Rollinson D."/>
            <person name="Brindley P.J."/>
            <person name="Gasser R.B."/>
            <person name="Young N.D."/>
        </authorList>
    </citation>
    <scope>NUCLEOTIDE SEQUENCE</scope>
</reference>
<dbReference type="PANTHER" id="PTHR13439">
    <property type="entry name" value="CT120 PROTEIN"/>
    <property type="match status" value="1"/>
</dbReference>